<comment type="similarity">
    <text evidence="1 4">Belongs to the glycosyl hydrolase 1 family.</text>
</comment>
<feature type="region of interest" description="Disordered" evidence="5">
    <location>
        <begin position="32"/>
        <end position="59"/>
    </location>
</feature>
<dbReference type="AlphaFoldDB" id="A0A090M5Z2"/>
<protein>
    <submittedName>
        <fullName evidence="7">Glycoside hydrolase, catalytic domain</fullName>
    </submittedName>
</protein>
<evidence type="ECO:0000256" key="6">
    <source>
        <dbReference type="SAM" id="SignalP"/>
    </source>
</evidence>
<accession>A0A090M5Z2</accession>
<organism evidence="7 8">
    <name type="scientific">Ostreococcus tauri</name>
    <name type="common">Marine green alga</name>
    <dbReference type="NCBI Taxonomy" id="70448"/>
    <lineage>
        <taxon>Eukaryota</taxon>
        <taxon>Viridiplantae</taxon>
        <taxon>Chlorophyta</taxon>
        <taxon>Mamiellophyceae</taxon>
        <taxon>Mamiellales</taxon>
        <taxon>Bathycoccaceae</taxon>
        <taxon>Ostreococcus</taxon>
    </lineage>
</organism>
<dbReference type="FunCoup" id="A0A090M5Z2">
    <property type="interactions" value="708"/>
</dbReference>
<keyword evidence="8" id="KW-1185">Reference proteome</keyword>
<evidence type="ECO:0000256" key="4">
    <source>
        <dbReference type="RuleBase" id="RU003690"/>
    </source>
</evidence>
<keyword evidence="3" id="KW-0326">Glycosidase</keyword>
<gene>
    <name evidence="7" type="ORF">OT_ostta11g02095</name>
</gene>
<dbReference type="KEGG" id="ota:OT_ostta11g02095"/>
<dbReference type="STRING" id="70448.A0A090M5Z2"/>
<feature type="signal peptide" evidence="6">
    <location>
        <begin position="1"/>
        <end position="29"/>
    </location>
</feature>
<evidence type="ECO:0000256" key="2">
    <source>
        <dbReference type="ARBA" id="ARBA00022801"/>
    </source>
</evidence>
<dbReference type="Pfam" id="PF00232">
    <property type="entry name" value="Glyco_hydro_1"/>
    <property type="match status" value="1"/>
</dbReference>
<dbReference type="Gene3D" id="3.20.20.80">
    <property type="entry name" value="Glycosidases"/>
    <property type="match status" value="1"/>
</dbReference>
<dbReference type="Proteomes" id="UP000009170">
    <property type="component" value="Unassembled WGS sequence"/>
</dbReference>
<proteinExistence type="inferred from homology"/>
<dbReference type="RefSeq" id="XP_022839961.1">
    <property type="nucleotide sequence ID" value="XM_022983027.1"/>
</dbReference>
<dbReference type="SUPFAM" id="SSF51445">
    <property type="entry name" value="(Trans)glycosidases"/>
    <property type="match status" value="1"/>
</dbReference>
<dbReference type="InterPro" id="IPR017853">
    <property type="entry name" value="GH"/>
</dbReference>
<dbReference type="GeneID" id="9833648"/>
<dbReference type="PANTHER" id="PTHR10353:SF36">
    <property type="entry name" value="LP05116P"/>
    <property type="match status" value="1"/>
</dbReference>
<reference evidence="7 8" key="2">
    <citation type="journal article" date="2014" name="BMC Genomics">
        <title>An improved genome of the model marine alga Ostreococcus tauri unfolds by assessing Illumina de novo assemblies.</title>
        <authorList>
            <person name="Blanc-Mathieu R."/>
            <person name="Verhelst B."/>
            <person name="Derelle E."/>
            <person name="Rombauts S."/>
            <person name="Bouget F.Y."/>
            <person name="Carre I."/>
            <person name="Chateau A."/>
            <person name="Eyre-Walker A."/>
            <person name="Grimsley N."/>
            <person name="Moreau H."/>
            <person name="Piegu B."/>
            <person name="Rivals E."/>
            <person name="Schackwitz W."/>
            <person name="Van de Peer Y."/>
            <person name="Piganeau G."/>
        </authorList>
    </citation>
    <scope>NUCLEOTIDE SEQUENCE [LARGE SCALE GENOMIC DNA]</scope>
    <source>
        <strain evidence="8">OTTH 0595 / CCAP 157/2 / RCC745</strain>
    </source>
</reference>
<dbReference type="OrthoDB" id="65569at2759"/>
<comment type="caution">
    <text evidence="7">The sequence shown here is derived from an EMBL/GenBank/DDBJ whole genome shotgun (WGS) entry which is preliminary data.</text>
</comment>
<evidence type="ECO:0000256" key="1">
    <source>
        <dbReference type="ARBA" id="ARBA00010838"/>
    </source>
</evidence>
<sequence>MRRRGREIDRASFGAVLVASLALLATARASDEATLATEHPKSRAIPSRVSGASTSASADPHGAVTVLKASNARFPASFAFGVATSAWQIEGAGGKRPESTWDAFAAATLGRDAAAEMRRGIEFYERYEDDVKMMSEAGVKNFKMSLSWPRLMRADGTKREEGFKFYERVLGALRKSGIEPHITLFHWDTPIWLCFANRTRSSNGVCEGAWARDEVVEAFETYADAVFERLGKGVKYWTTISEPKTICELGYGAGMHAPGRRGVEEQLKVGHNMLLAHARAVALYRKKYADLGGKLSLNLNSAWAEPASDSMDDATAAANAMDEELGWFADPVFTGDYPRSMRSRLGYFLPQFTEEQKAQIKGSVDFFALNHYTSYYVKHVPAPVAASQLGIGGKPQPWEITLFAESSKEPIGKEAQSNWLRVVPWGLEKILLHIKEKYDDPEIIITENGVDIAEKGDIAETLDDSERVQFIDAYLGAARSAMRKGAKVIGYFYWSMFDNIEWVDGASKRFGLVYIDYSGKYGQKMKRYPKKSLEHYSAYMRGEHAEEPEEPEPALGVARENNAMDDMIASFGKRSDGEALAMRGLGVTFACVFIAAALAKRVRIDIDDTPNEHSGLV</sequence>
<dbReference type="PRINTS" id="PR00131">
    <property type="entry name" value="GLHYDRLASE1"/>
</dbReference>
<dbReference type="InterPro" id="IPR001360">
    <property type="entry name" value="Glyco_hydro_1"/>
</dbReference>
<evidence type="ECO:0000313" key="7">
    <source>
        <dbReference type="EMBL" id="CEF99665.1"/>
    </source>
</evidence>
<dbReference type="InParanoid" id="A0A090M5Z2"/>
<evidence type="ECO:0000256" key="5">
    <source>
        <dbReference type="SAM" id="MobiDB-lite"/>
    </source>
</evidence>
<dbReference type="PANTHER" id="PTHR10353">
    <property type="entry name" value="GLYCOSYL HYDROLASE"/>
    <property type="match status" value="1"/>
</dbReference>
<dbReference type="EMBL" id="CAID01000011">
    <property type="protein sequence ID" value="CEF99665.1"/>
    <property type="molecule type" value="Genomic_DNA"/>
</dbReference>
<keyword evidence="2 7" id="KW-0378">Hydrolase</keyword>
<keyword evidence="6" id="KW-0732">Signal</keyword>
<reference evidence="8" key="1">
    <citation type="journal article" date="2006" name="Proc. Natl. Acad. Sci. U.S.A.">
        <title>Genome analysis of the smallest free-living eukaryote Ostreococcus tauri unveils many unique features.</title>
        <authorList>
            <person name="Derelle E."/>
            <person name="Ferraz C."/>
            <person name="Rombauts S."/>
            <person name="Rouze P."/>
            <person name="Worden A.Z."/>
            <person name="Robbens S."/>
            <person name="Partensky F."/>
            <person name="Degroeve S."/>
            <person name="Echeynie S."/>
            <person name="Cooke R."/>
            <person name="Saeys Y."/>
            <person name="Wuyts J."/>
            <person name="Jabbari K."/>
            <person name="Bowler C."/>
            <person name="Panaud O."/>
            <person name="Piegu B."/>
            <person name="Ball S.G."/>
            <person name="Ral J.-P."/>
            <person name="Bouget F.-Y."/>
            <person name="Piganeau G."/>
            <person name="De Baets B."/>
            <person name="Picard A."/>
            <person name="Delseny M."/>
            <person name="Demaille J."/>
            <person name="Van de Peer Y."/>
            <person name="Moreau H."/>
        </authorList>
    </citation>
    <scope>NUCLEOTIDE SEQUENCE [LARGE SCALE GENOMIC DNA]</scope>
    <source>
        <strain evidence="8">OTTH 0595 / CCAP 157/2 / RCC745</strain>
    </source>
</reference>
<feature type="chain" id="PRO_5001860314" evidence="6">
    <location>
        <begin position="30"/>
        <end position="617"/>
    </location>
</feature>
<evidence type="ECO:0000313" key="8">
    <source>
        <dbReference type="Proteomes" id="UP000009170"/>
    </source>
</evidence>
<dbReference type="GO" id="GO:0008422">
    <property type="term" value="F:beta-glucosidase activity"/>
    <property type="evidence" value="ECO:0007669"/>
    <property type="project" value="TreeGrafter"/>
</dbReference>
<evidence type="ECO:0000256" key="3">
    <source>
        <dbReference type="ARBA" id="ARBA00023295"/>
    </source>
</evidence>
<dbReference type="GO" id="GO:0005975">
    <property type="term" value="P:carbohydrate metabolic process"/>
    <property type="evidence" value="ECO:0007669"/>
    <property type="project" value="InterPro"/>
</dbReference>
<name>A0A090M5Z2_OSTTA</name>